<gene>
    <name evidence="9" type="ORF">H4W30_006964</name>
</gene>
<dbReference type="SUPFAM" id="SSF103473">
    <property type="entry name" value="MFS general substrate transporter"/>
    <property type="match status" value="1"/>
</dbReference>
<proteinExistence type="predicted"/>
<comment type="subcellular location">
    <subcellularLocation>
        <location evidence="1">Cell membrane</location>
        <topology evidence="1">Multi-pass membrane protein</topology>
    </subcellularLocation>
</comment>
<dbReference type="PANTHER" id="PTHR23513">
    <property type="entry name" value="INTEGRAL MEMBRANE EFFLUX PROTEIN-RELATED"/>
    <property type="match status" value="1"/>
</dbReference>
<keyword evidence="4 7" id="KW-0812">Transmembrane</keyword>
<dbReference type="CDD" id="cd06173">
    <property type="entry name" value="MFS_MefA_like"/>
    <property type="match status" value="1"/>
</dbReference>
<sequence length="411" mass="42948">MTALGTAYWRLWSSSGLSNLADGIVKIALGLVAVQFTRSPALIAGLAVVSSLPWLLFALHAGVLADRVDRRRAMLTANVVRASLLAALAAVITLGFGSIWLLYVVALGIGVAETVHDTAAQAILPQIAGRDRLTRANSRLYAAELTANEFAGPPLGGFLVAVGASVAFAAPSVLWIVAVAALFFVPGSFRAGRTRDASVREDLVEGLRFLWENRLLRILAIMVGGFNLATSAVITLFVLYAVGPSSAIGLSEQAYGFLLATIALGGFAGSFAAERVELALGRSRTLALTLFTGAAFAGIPAVTTNPYVIGAVFFLGGAGVMVWNVVVVSLRQRIIPDHLLGRATSGHRLVAWGTKPLGAAAAGLLAEVFGLRPVFAGAAAVILALLPLTPRAAPTARPPGSARPRWCRRRR</sequence>
<name>A0ABR9LGX7_9PSEU</name>
<dbReference type="InterPro" id="IPR010290">
    <property type="entry name" value="TM_effector"/>
</dbReference>
<dbReference type="InterPro" id="IPR036259">
    <property type="entry name" value="MFS_trans_sf"/>
</dbReference>
<evidence type="ECO:0000256" key="5">
    <source>
        <dbReference type="ARBA" id="ARBA00022989"/>
    </source>
</evidence>
<keyword evidence="10" id="KW-1185">Reference proteome</keyword>
<feature type="transmembrane region" description="Helical" evidence="7">
    <location>
        <begin position="84"/>
        <end position="106"/>
    </location>
</feature>
<evidence type="ECO:0000256" key="3">
    <source>
        <dbReference type="ARBA" id="ARBA00022475"/>
    </source>
</evidence>
<accession>A0ABR9LGX7</accession>
<organism evidence="9 10">
    <name type="scientific">Amycolatopsis roodepoortensis</name>
    <dbReference type="NCBI Taxonomy" id="700274"/>
    <lineage>
        <taxon>Bacteria</taxon>
        <taxon>Bacillati</taxon>
        <taxon>Actinomycetota</taxon>
        <taxon>Actinomycetes</taxon>
        <taxon>Pseudonocardiales</taxon>
        <taxon>Pseudonocardiaceae</taxon>
        <taxon>Amycolatopsis</taxon>
    </lineage>
</organism>
<evidence type="ECO:0000256" key="4">
    <source>
        <dbReference type="ARBA" id="ARBA00022692"/>
    </source>
</evidence>
<dbReference type="PANTHER" id="PTHR23513:SF11">
    <property type="entry name" value="STAPHYLOFERRIN A TRANSPORTER"/>
    <property type="match status" value="1"/>
</dbReference>
<evidence type="ECO:0000313" key="9">
    <source>
        <dbReference type="EMBL" id="MBE1579904.1"/>
    </source>
</evidence>
<keyword evidence="5 7" id="KW-1133">Transmembrane helix</keyword>
<evidence type="ECO:0000259" key="8">
    <source>
        <dbReference type="PROSITE" id="PS50850"/>
    </source>
</evidence>
<keyword evidence="3" id="KW-1003">Cell membrane</keyword>
<feature type="transmembrane region" description="Helical" evidence="7">
    <location>
        <begin position="218"/>
        <end position="242"/>
    </location>
</feature>
<evidence type="ECO:0000256" key="7">
    <source>
        <dbReference type="SAM" id="Phobius"/>
    </source>
</evidence>
<dbReference type="PROSITE" id="PS50850">
    <property type="entry name" value="MFS"/>
    <property type="match status" value="1"/>
</dbReference>
<dbReference type="Gene3D" id="1.20.1250.20">
    <property type="entry name" value="MFS general substrate transporter like domains"/>
    <property type="match status" value="1"/>
</dbReference>
<evidence type="ECO:0000256" key="6">
    <source>
        <dbReference type="ARBA" id="ARBA00023136"/>
    </source>
</evidence>
<feature type="transmembrane region" description="Helical" evidence="7">
    <location>
        <begin position="285"/>
        <end position="302"/>
    </location>
</feature>
<keyword evidence="2" id="KW-0813">Transport</keyword>
<dbReference type="EMBL" id="JADBEJ010000005">
    <property type="protein sequence ID" value="MBE1579904.1"/>
    <property type="molecule type" value="Genomic_DNA"/>
</dbReference>
<feature type="domain" description="Major facilitator superfamily (MFS) profile" evidence="8">
    <location>
        <begin position="1"/>
        <end position="397"/>
    </location>
</feature>
<protein>
    <submittedName>
        <fullName evidence="9">MFS family permease</fullName>
    </submittedName>
</protein>
<feature type="transmembrane region" description="Helical" evidence="7">
    <location>
        <begin position="254"/>
        <end position="273"/>
    </location>
</feature>
<evidence type="ECO:0000256" key="1">
    <source>
        <dbReference type="ARBA" id="ARBA00004651"/>
    </source>
</evidence>
<dbReference type="Pfam" id="PF05977">
    <property type="entry name" value="MFS_3"/>
    <property type="match status" value="1"/>
</dbReference>
<dbReference type="RefSeq" id="WP_318780715.1">
    <property type="nucleotide sequence ID" value="NZ_JADBEJ010000005.1"/>
</dbReference>
<feature type="transmembrane region" description="Helical" evidence="7">
    <location>
        <begin position="158"/>
        <end position="185"/>
    </location>
</feature>
<comment type="caution">
    <text evidence="9">The sequence shown here is derived from an EMBL/GenBank/DDBJ whole genome shotgun (WGS) entry which is preliminary data.</text>
</comment>
<evidence type="ECO:0000313" key="10">
    <source>
        <dbReference type="Proteomes" id="UP000656548"/>
    </source>
</evidence>
<feature type="transmembrane region" description="Helical" evidence="7">
    <location>
        <begin position="308"/>
        <end position="328"/>
    </location>
</feature>
<evidence type="ECO:0000256" key="2">
    <source>
        <dbReference type="ARBA" id="ARBA00022448"/>
    </source>
</evidence>
<dbReference type="Proteomes" id="UP000656548">
    <property type="component" value="Unassembled WGS sequence"/>
</dbReference>
<feature type="transmembrane region" description="Helical" evidence="7">
    <location>
        <begin position="41"/>
        <end position="63"/>
    </location>
</feature>
<reference evidence="9 10" key="1">
    <citation type="submission" date="2020-10" db="EMBL/GenBank/DDBJ databases">
        <title>Sequencing the genomes of 1000 actinobacteria strains.</title>
        <authorList>
            <person name="Klenk H.-P."/>
        </authorList>
    </citation>
    <scope>NUCLEOTIDE SEQUENCE [LARGE SCALE GENOMIC DNA]</scope>
    <source>
        <strain evidence="9 10">DSM 46661</strain>
    </source>
</reference>
<keyword evidence="6 7" id="KW-0472">Membrane</keyword>
<dbReference type="InterPro" id="IPR020846">
    <property type="entry name" value="MFS_dom"/>
</dbReference>